<evidence type="ECO:0000256" key="1">
    <source>
        <dbReference type="SAM" id="MobiDB-lite"/>
    </source>
</evidence>
<reference evidence="2" key="1">
    <citation type="thesis" date="2020" institute="ProQuest LLC" country="789 East Eisenhower Parkway, Ann Arbor, MI, USA">
        <title>Comparative Genomics and Chromosome Evolution.</title>
        <authorList>
            <person name="Mudd A.B."/>
        </authorList>
    </citation>
    <scope>NUCLEOTIDE SEQUENCE</scope>
    <source>
        <strain evidence="2">HN-11 Male</strain>
        <tissue evidence="2">Kidney and liver</tissue>
    </source>
</reference>
<dbReference type="OrthoDB" id="10490387at2759"/>
<evidence type="ECO:0000313" key="3">
    <source>
        <dbReference type="Proteomes" id="UP000770717"/>
    </source>
</evidence>
<feature type="region of interest" description="Disordered" evidence="1">
    <location>
        <begin position="172"/>
        <end position="347"/>
    </location>
</feature>
<name>A0A8J6BDL8_ELECQ</name>
<protein>
    <submittedName>
        <fullName evidence="2">Uncharacterized protein</fullName>
    </submittedName>
</protein>
<dbReference type="Proteomes" id="UP000770717">
    <property type="component" value="Unassembled WGS sequence"/>
</dbReference>
<proteinExistence type="predicted"/>
<feature type="compositionally biased region" description="Basic residues" evidence="1">
    <location>
        <begin position="273"/>
        <end position="282"/>
    </location>
</feature>
<organism evidence="2 3">
    <name type="scientific">Eleutherodactylus coqui</name>
    <name type="common">Puerto Rican coqui</name>
    <dbReference type="NCBI Taxonomy" id="57060"/>
    <lineage>
        <taxon>Eukaryota</taxon>
        <taxon>Metazoa</taxon>
        <taxon>Chordata</taxon>
        <taxon>Craniata</taxon>
        <taxon>Vertebrata</taxon>
        <taxon>Euteleostomi</taxon>
        <taxon>Amphibia</taxon>
        <taxon>Batrachia</taxon>
        <taxon>Anura</taxon>
        <taxon>Neobatrachia</taxon>
        <taxon>Hyloidea</taxon>
        <taxon>Eleutherodactylidae</taxon>
        <taxon>Eleutherodactylinae</taxon>
        <taxon>Eleutherodactylus</taxon>
        <taxon>Eleutherodactylus</taxon>
    </lineage>
</organism>
<gene>
    <name evidence="2" type="ORF">GDO78_018191</name>
</gene>
<feature type="non-terminal residue" evidence="2">
    <location>
        <position position="371"/>
    </location>
</feature>
<sequence length="371" mass="39578">PPSQRSGKRGKPGVLDISAGGLFCRTGALPPKIFQDPDERQSKMASCLPRPACPSRCCCACHQQRPGMVLVWLPESSVVSPGLHVNEASDSSDDSGVFQRVLSMNEDEDEEGGKWGSWHLKDKMNVGTCYPVRRRSLKYAERSRQDAAEGVGNERVRSSVVLTSYKLTGEQSFNGDLPTCEEGNSPKSGRASTAPEIPKHGPPSHRKAKAAGNLDGDRSEPAVPCPAPDHAQAKSKSISFSDDVFSTEVAVSDSAQPSADPVTLRGAGDSRCKIRKPARRSKVPALSCDVPEPPPTLPPKVPSKPPRGAAPPPPPAPPPFLRKGSLKRYSLGSTEEMMDKDKKITSNSLPVEALYKGKEAGASVDGANGER</sequence>
<dbReference type="EMBL" id="WNTK01029529">
    <property type="protein sequence ID" value="KAG9461085.1"/>
    <property type="molecule type" value="Genomic_DNA"/>
</dbReference>
<keyword evidence="3" id="KW-1185">Reference proteome</keyword>
<evidence type="ECO:0000313" key="2">
    <source>
        <dbReference type="EMBL" id="KAG9461085.1"/>
    </source>
</evidence>
<dbReference type="AlphaFoldDB" id="A0A8J6BDL8"/>
<comment type="caution">
    <text evidence="2">The sequence shown here is derived from an EMBL/GenBank/DDBJ whole genome shotgun (WGS) entry which is preliminary data.</text>
</comment>
<accession>A0A8J6BDL8</accession>
<feature type="compositionally biased region" description="Pro residues" evidence="1">
    <location>
        <begin position="291"/>
        <end position="320"/>
    </location>
</feature>